<evidence type="ECO:0000313" key="16">
    <source>
        <dbReference type="Proteomes" id="UP000282654"/>
    </source>
</evidence>
<keyword evidence="6 11" id="KW-0274">FAD</keyword>
<organism evidence="15 16">
    <name type="scientific">Thermodesulfitimonas autotrophica</name>
    <dbReference type="NCBI Taxonomy" id="1894989"/>
    <lineage>
        <taxon>Bacteria</taxon>
        <taxon>Bacillati</taxon>
        <taxon>Bacillota</taxon>
        <taxon>Clostridia</taxon>
        <taxon>Thermoanaerobacterales</taxon>
        <taxon>Thermoanaerobacteraceae</taxon>
        <taxon>Thermodesulfitimonas</taxon>
    </lineage>
</organism>
<evidence type="ECO:0000256" key="5">
    <source>
        <dbReference type="ARBA" id="ARBA00022723"/>
    </source>
</evidence>
<keyword evidence="16" id="KW-1185">Reference proteome</keyword>
<dbReference type="CDD" id="cd06218">
    <property type="entry name" value="DHOD_e_trans"/>
    <property type="match status" value="1"/>
</dbReference>
<feature type="binding site" evidence="11 12">
    <location>
        <begin position="51"/>
        <end position="54"/>
    </location>
    <ligand>
        <name>FAD</name>
        <dbReference type="ChEBI" id="CHEBI:57692"/>
    </ligand>
</feature>
<dbReference type="Pfam" id="PF10418">
    <property type="entry name" value="DHODB_Fe-S_bind"/>
    <property type="match status" value="1"/>
</dbReference>
<sequence length="259" mass="28053">MVYEAEIVTQRKIADGCYRIELYAPEIARAAQPGQFVMVRTSITADPLLRRPFSINTVDRERGLVKILYRVVGRGTALLAGKKLGRRLSVFGPLGKGFTVPPSGRFAVVAGGLGIAPLYFLVQRLRALGNEVTVFYGAQNRYELLLQEKLAALRVRLFVATDNGAAGFKGTVVDLLRAEGIPPVDILYAAGPGPMLRALAAFLREAGIARAEFSLEERMGCGIGACRGCAVKVITPEGPVYKRVCVDGPVFLAEEVVWE</sequence>
<gene>
    <name evidence="11" type="primary">pyrK</name>
    <name evidence="15" type="ORF">EDD75_2193</name>
</gene>
<dbReference type="Pfam" id="PF00970">
    <property type="entry name" value="FAD_binding_6"/>
    <property type="match status" value="1"/>
</dbReference>
<dbReference type="InterPro" id="IPR050353">
    <property type="entry name" value="PyrK_electron_transfer"/>
</dbReference>
<comment type="subunit">
    <text evidence="11">Heterotetramer of 2 PyrK and 2 PyrD type B subunits.</text>
</comment>
<dbReference type="InterPro" id="IPR017927">
    <property type="entry name" value="FAD-bd_FR_type"/>
</dbReference>
<evidence type="ECO:0000256" key="1">
    <source>
        <dbReference type="ARBA" id="ARBA00006422"/>
    </source>
</evidence>
<comment type="cofactor">
    <cofactor evidence="13">
        <name>[2Fe-2S] cluster</name>
        <dbReference type="ChEBI" id="CHEBI:190135"/>
    </cofactor>
    <text evidence="13">Binds 1 [2Fe-2S] cluster per subunit.</text>
</comment>
<name>A0A3N5AEP9_9THEO</name>
<dbReference type="InterPro" id="IPR008333">
    <property type="entry name" value="Cbr1-like_FAD-bd_dom"/>
</dbReference>
<dbReference type="Gene3D" id="2.40.30.10">
    <property type="entry name" value="Translation factors"/>
    <property type="match status" value="1"/>
</dbReference>
<evidence type="ECO:0000256" key="3">
    <source>
        <dbReference type="ARBA" id="ARBA00022630"/>
    </source>
</evidence>
<reference evidence="15 16" key="1">
    <citation type="submission" date="2018-11" db="EMBL/GenBank/DDBJ databases">
        <title>Genomic Encyclopedia of Type Strains, Phase IV (KMG-IV): sequencing the most valuable type-strain genomes for metagenomic binning, comparative biology and taxonomic classification.</title>
        <authorList>
            <person name="Goeker M."/>
        </authorList>
    </citation>
    <scope>NUCLEOTIDE SEQUENCE [LARGE SCALE GENOMIC DNA]</scope>
    <source>
        <strain evidence="15 16">DSM 102936</strain>
    </source>
</reference>
<dbReference type="InterPro" id="IPR039261">
    <property type="entry name" value="FNR_nucleotide-bd"/>
</dbReference>
<evidence type="ECO:0000256" key="4">
    <source>
        <dbReference type="ARBA" id="ARBA00022714"/>
    </source>
</evidence>
<evidence type="ECO:0000256" key="13">
    <source>
        <dbReference type="PIRSR" id="PIRSR006816-2"/>
    </source>
</evidence>
<dbReference type="HAMAP" id="MF_01211">
    <property type="entry name" value="DHODB_Fe_S_bind"/>
    <property type="match status" value="1"/>
</dbReference>
<dbReference type="GO" id="GO:0046872">
    <property type="term" value="F:metal ion binding"/>
    <property type="evidence" value="ECO:0007669"/>
    <property type="project" value="UniProtKB-KW"/>
</dbReference>
<protein>
    <recommendedName>
        <fullName evidence="11">Dihydroorotate dehydrogenase B (NAD(+)), electron transfer subunit</fullName>
    </recommendedName>
    <alternativeName>
        <fullName evidence="11">Dihydroorotate oxidase B, electron transfer subunit</fullName>
    </alternativeName>
</protein>
<dbReference type="GO" id="GO:0009055">
    <property type="term" value="F:electron transfer activity"/>
    <property type="evidence" value="ECO:0007669"/>
    <property type="project" value="UniProtKB-UniRule"/>
</dbReference>
<keyword evidence="7 11" id="KW-0665">Pyrimidine biosynthesis</keyword>
<dbReference type="Proteomes" id="UP000282654">
    <property type="component" value="Unassembled WGS sequence"/>
</dbReference>
<dbReference type="PANTHER" id="PTHR43513:SF3">
    <property type="entry name" value="DIHYDROOROTATE DEHYDROGENASE B (NAD(+)), ELECTRON TRANSFER SUBUNIT-RELATED"/>
    <property type="match status" value="1"/>
</dbReference>
<dbReference type="GO" id="GO:0050660">
    <property type="term" value="F:flavin adenine dinucleotide binding"/>
    <property type="evidence" value="ECO:0007669"/>
    <property type="project" value="InterPro"/>
</dbReference>
<dbReference type="InterPro" id="IPR012165">
    <property type="entry name" value="Cyt_c3_hydrogenase_gsu"/>
</dbReference>
<keyword evidence="3 11" id="KW-0285">Flavoprotein</keyword>
<evidence type="ECO:0000256" key="7">
    <source>
        <dbReference type="ARBA" id="ARBA00022975"/>
    </source>
</evidence>
<dbReference type="PIRSF" id="PIRSF006816">
    <property type="entry name" value="Cyc3_hyd_g"/>
    <property type="match status" value="1"/>
</dbReference>
<dbReference type="Gene3D" id="3.40.50.80">
    <property type="entry name" value="Nucleotide-binding domain of ferredoxin-NADP reductase (FNR) module"/>
    <property type="match status" value="1"/>
</dbReference>
<keyword evidence="2 11" id="KW-0813">Transport</keyword>
<accession>A0A3N5AEP9</accession>
<dbReference type="RefSeq" id="WP_170157808.1">
    <property type="nucleotide sequence ID" value="NZ_RKRE01000003.1"/>
</dbReference>
<feature type="binding site" evidence="11 13">
    <location>
        <position position="229"/>
    </location>
    <ligand>
        <name>[2Fe-2S] cluster</name>
        <dbReference type="ChEBI" id="CHEBI:190135"/>
    </ligand>
</feature>
<dbReference type="InterPro" id="IPR023455">
    <property type="entry name" value="Dihydroorotate_DHASE_ETsu"/>
</dbReference>
<evidence type="ECO:0000313" key="15">
    <source>
        <dbReference type="EMBL" id="RPF43073.1"/>
    </source>
</evidence>
<keyword evidence="5 11" id="KW-0479">Metal-binding</keyword>
<comment type="pathway">
    <text evidence="11">Pyrimidine metabolism; UMP biosynthesis via de novo pathway; orotate from (S)-dihydroorotate (NAD(+) route): step 1/1.</text>
</comment>
<dbReference type="GO" id="GO:0016491">
    <property type="term" value="F:oxidoreductase activity"/>
    <property type="evidence" value="ECO:0007669"/>
    <property type="project" value="InterPro"/>
</dbReference>
<dbReference type="InterPro" id="IPR019480">
    <property type="entry name" value="Dihydroorotate_DH_Fe-S-bd"/>
</dbReference>
<evidence type="ECO:0000256" key="12">
    <source>
        <dbReference type="PIRSR" id="PIRSR006816-1"/>
    </source>
</evidence>
<dbReference type="GO" id="GO:0051537">
    <property type="term" value="F:2 iron, 2 sulfur cluster binding"/>
    <property type="evidence" value="ECO:0007669"/>
    <property type="project" value="UniProtKB-KW"/>
</dbReference>
<feature type="binding site" evidence="11 13">
    <location>
        <position position="245"/>
    </location>
    <ligand>
        <name>[2Fe-2S] cluster</name>
        <dbReference type="ChEBI" id="CHEBI:190135"/>
    </ligand>
</feature>
<dbReference type="PROSITE" id="PS51384">
    <property type="entry name" value="FAD_FR"/>
    <property type="match status" value="1"/>
</dbReference>
<dbReference type="InterPro" id="IPR037117">
    <property type="entry name" value="Dihydroorotate_DH_ele_sf"/>
</dbReference>
<comment type="similarity">
    <text evidence="1 11">Belongs to the PyrK family.</text>
</comment>
<keyword evidence="9 11" id="KW-0408">Iron</keyword>
<comment type="caution">
    <text evidence="15">The sequence shown here is derived from an EMBL/GenBank/DDBJ whole genome shotgun (WGS) entry which is preliminary data.</text>
</comment>
<evidence type="ECO:0000256" key="6">
    <source>
        <dbReference type="ARBA" id="ARBA00022827"/>
    </source>
</evidence>
<dbReference type="PANTHER" id="PTHR43513">
    <property type="entry name" value="DIHYDROOROTATE DEHYDROGENASE B (NAD(+)), ELECTRON TRANSFER SUBUNIT"/>
    <property type="match status" value="1"/>
</dbReference>
<feature type="binding site" evidence="11 12">
    <location>
        <begin position="68"/>
        <end position="70"/>
    </location>
    <ligand>
        <name>FAD</name>
        <dbReference type="ChEBI" id="CHEBI:57692"/>
    </ligand>
</feature>
<comment type="cofactor">
    <cofactor evidence="11 12">
        <name>FAD</name>
        <dbReference type="ChEBI" id="CHEBI:57692"/>
    </cofactor>
    <text evidence="11 12">Binds 1 FAD per subunit.</text>
</comment>
<evidence type="ECO:0000256" key="8">
    <source>
        <dbReference type="ARBA" id="ARBA00022982"/>
    </source>
</evidence>
<evidence type="ECO:0000256" key="9">
    <source>
        <dbReference type="ARBA" id="ARBA00023004"/>
    </source>
</evidence>
<keyword evidence="10 11" id="KW-0411">Iron-sulfur</keyword>
<dbReference type="GO" id="GO:0044205">
    <property type="term" value="P:'de novo' UMP biosynthetic process"/>
    <property type="evidence" value="ECO:0007669"/>
    <property type="project" value="UniProtKB-UniRule"/>
</dbReference>
<feature type="binding site" evidence="11 13">
    <location>
        <position position="221"/>
    </location>
    <ligand>
        <name>[2Fe-2S] cluster</name>
        <dbReference type="ChEBI" id="CHEBI:190135"/>
    </ligand>
</feature>
<feature type="domain" description="FAD-binding FR-type" evidence="14">
    <location>
        <begin position="1"/>
        <end position="100"/>
    </location>
</feature>
<dbReference type="Gene3D" id="2.10.240.10">
    <property type="entry name" value="Dihydroorotate dehydrogenase, electron transfer subunit"/>
    <property type="match status" value="1"/>
</dbReference>
<proteinExistence type="inferred from homology"/>
<dbReference type="Pfam" id="PF00175">
    <property type="entry name" value="NAD_binding_1"/>
    <property type="match status" value="1"/>
</dbReference>
<dbReference type="UniPathway" id="UPA00070">
    <property type="reaction ID" value="UER00945"/>
</dbReference>
<feature type="binding site" evidence="11 13">
    <location>
        <position position="226"/>
    </location>
    <ligand>
        <name>[2Fe-2S] cluster</name>
        <dbReference type="ChEBI" id="CHEBI:190135"/>
    </ligand>
</feature>
<evidence type="ECO:0000256" key="11">
    <source>
        <dbReference type="HAMAP-Rule" id="MF_01211"/>
    </source>
</evidence>
<dbReference type="SUPFAM" id="SSF52343">
    <property type="entry name" value="Ferredoxin reductase-like, C-terminal NADP-linked domain"/>
    <property type="match status" value="1"/>
</dbReference>
<evidence type="ECO:0000259" key="14">
    <source>
        <dbReference type="PROSITE" id="PS51384"/>
    </source>
</evidence>
<dbReference type="InterPro" id="IPR017938">
    <property type="entry name" value="Riboflavin_synthase-like_b-brl"/>
</dbReference>
<evidence type="ECO:0000256" key="10">
    <source>
        <dbReference type="ARBA" id="ARBA00023014"/>
    </source>
</evidence>
<dbReference type="InterPro" id="IPR001433">
    <property type="entry name" value="OxRdtase_FAD/NAD-bd"/>
</dbReference>
<comment type="cofactor">
    <cofactor evidence="11">
        <name>[2Fe-2S] cluster</name>
        <dbReference type="ChEBI" id="CHEBI:190135"/>
    </cofactor>
    <text evidence="11">Binds 1 [2Fe-2S] cluster per subunit.</text>
</comment>
<dbReference type="AlphaFoldDB" id="A0A3N5AEP9"/>
<keyword evidence="4 11" id="KW-0001">2Fe-2S</keyword>
<comment type="function">
    <text evidence="11">Responsible for channeling the electrons from the oxidation of dihydroorotate from the FMN redox center in the PyrD type B subunit to the ultimate electron acceptor NAD(+).</text>
</comment>
<dbReference type="SUPFAM" id="SSF63380">
    <property type="entry name" value="Riboflavin synthase domain-like"/>
    <property type="match status" value="1"/>
</dbReference>
<feature type="binding site" evidence="11 12">
    <location>
        <begin position="75"/>
        <end position="76"/>
    </location>
    <ligand>
        <name>FAD</name>
        <dbReference type="ChEBI" id="CHEBI:57692"/>
    </ligand>
</feature>
<evidence type="ECO:0000256" key="2">
    <source>
        <dbReference type="ARBA" id="ARBA00022448"/>
    </source>
</evidence>
<dbReference type="EMBL" id="RKRE01000003">
    <property type="protein sequence ID" value="RPF43073.1"/>
    <property type="molecule type" value="Genomic_DNA"/>
</dbReference>
<keyword evidence="8 11" id="KW-0249">Electron transport</keyword>